<evidence type="ECO:0000313" key="4">
    <source>
        <dbReference type="Proteomes" id="UP001159659"/>
    </source>
</evidence>
<dbReference type="PANTHER" id="PTHR14873">
    <property type="entry name" value="OS06G0694100 PROTEIN"/>
    <property type="match status" value="1"/>
</dbReference>
<dbReference type="AlphaFoldDB" id="A0AAV0T0F3"/>
<dbReference type="Proteomes" id="UP001157938">
    <property type="component" value="Unassembled WGS sequence"/>
</dbReference>
<evidence type="ECO:0000313" key="2">
    <source>
        <dbReference type="EMBL" id="CAI5711799.1"/>
    </source>
</evidence>
<organism evidence="2 4">
    <name type="scientific">Peronospora farinosa</name>
    <dbReference type="NCBI Taxonomy" id="134698"/>
    <lineage>
        <taxon>Eukaryota</taxon>
        <taxon>Sar</taxon>
        <taxon>Stramenopiles</taxon>
        <taxon>Oomycota</taxon>
        <taxon>Peronosporomycetes</taxon>
        <taxon>Peronosporales</taxon>
        <taxon>Peronosporaceae</taxon>
        <taxon>Peronospora</taxon>
    </lineage>
</organism>
<reference evidence="1 3" key="1">
    <citation type="submission" date="2021-11" db="EMBL/GenBank/DDBJ databases">
        <authorList>
            <person name="Islam A."/>
            <person name="Islam S."/>
            <person name="Flora M.S."/>
            <person name="Rahman M."/>
            <person name="Ziaur R.M."/>
            <person name="Epstein J.H."/>
            <person name="Hassan M."/>
            <person name="Klassen M."/>
            <person name="Woodard K."/>
            <person name="Webb A."/>
            <person name="Webby R.J."/>
            <person name="El Zowalaty M.E."/>
        </authorList>
    </citation>
    <scope>NUCLEOTIDE SEQUENCE [LARGE SCALE GENOMIC DNA]</scope>
    <source>
        <strain evidence="1">Pf1</strain>
    </source>
</reference>
<sequence>MSTDISEQLLAVGAHASLLSSELQDAQKLTDALVHASALELQSLLCDVIPVVKTLSRVVIKCIGMAAAAAADTQNGTLLMALEDKLLPILHVFHALVDRLTCQELQDEKELLNWLPFVLTACYFVNGVELPCSALMQSLVLADEVINAAVMLVKTQDRESLVAKYVAEMVALCAHDVDKKEWVAVTSVNKQVMLKVVKQVSFPYLGGDLLGRLLALTFPLVDDLTDSTQLIGAQLLCHIIKNVTPTELRWYSDVLLEVLHTAIVSRKPDTLDVLLECLVESLDIVSLPSELKHYDRFMPRLLRDASLCSDVALRVVFVRHLRVLVVRQGAPHSLNVIRYLQPLLKVLIAGFESINVALVMATLETLRATVLAAWPRIAPHTEQILVGVLRAVAFCELFDEGADFTPTPKQQKQLLAQCEDVVDLLHQVNSEKSVVGDMLAIVSNQSSKLSPFCNRMQAKWTTR</sequence>
<dbReference type="PANTHER" id="PTHR14873:SF1">
    <property type="entry name" value="OS06G0694100 PROTEIN"/>
    <property type="match status" value="1"/>
</dbReference>
<gene>
    <name evidence="1" type="ORF">PFR001_LOCUS8036</name>
    <name evidence="2" type="ORF">PFR002_LOCUS2446</name>
</gene>
<reference evidence="2" key="2">
    <citation type="submission" date="2022-12" db="EMBL/GenBank/DDBJ databases">
        <authorList>
            <person name="Webb A."/>
        </authorList>
    </citation>
    <scope>NUCLEOTIDE SEQUENCE</scope>
    <source>
        <strain evidence="2">Pf2</strain>
    </source>
</reference>
<accession>A0AAV0T0F3</accession>
<name>A0AAV0T0F3_9STRA</name>
<protein>
    <submittedName>
        <fullName evidence="2">Uncharacterized protein</fullName>
    </submittedName>
</protein>
<dbReference type="InterPro" id="IPR016024">
    <property type="entry name" value="ARM-type_fold"/>
</dbReference>
<evidence type="ECO:0000313" key="1">
    <source>
        <dbReference type="EMBL" id="CAH0492860.1"/>
    </source>
</evidence>
<evidence type="ECO:0000313" key="3">
    <source>
        <dbReference type="Proteomes" id="UP001157938"/>
    </source>
</evidence>
<dbReference type="SUPFAM" id="SSF48371">
    <property type="entry name" value="ARM repeat"/>
    <property type="match status" value="1"/>
</dbReference>
<comment type="caution">
    <text evidence="2">The sequence shown here is derived from an EMBL/GenBank/DDBJ whole genome shotgun (WGS) entry which is preliminary data.</text>
</comment>
<proteinExistence type="predicted"/>
<dbReference type="EMBL" id="CAKLBC010001553">
    <property type="protein sequence ID" value="CAH0492860.1"/>
    <property type="molecule type" value="Genomic_DNA"/>
</dbReference>
<keyword evidence="3" id="KW-1185">Reference proteome</keyword>
<dbReference type="EMBL" id="CANTFK010000275">
    <property type="protein sequence ID" value="CAI5711799.1"/>
    <property type="molecule type" value="Genomic_DNA"/>
</dbReference>
<dbReference type="Proteomes" id="UP001159659">
    <property type="component" value="Unassembled WGS sequence"/>
</dbReference>